<keyword evidence="2" id="KW-1185">Reference proteome</keyword>
<dbReference type="Proteomes" id="UP000287224">
    <property type="component" value="Unassembled WGS sequence"/>
</dbReference>
<accession>A0A401ZKY1</accession>
<comment type="caution">
    <text evidence="1">The sequence shown here is derived from an EMBL/GenBank/DDBJ whole genome shotgun (WGS) entry which is preliminary data.</text>
</comment>
<gene>
    <name evidence="1" type="ORF">KDAU_48350</name>
</gene>
<sequence length="67" mass="7886">MVYVDGAATVEYRYSDVFKWHREHVLFVQDVQSRQLISTVDVSPFHWGEKHGYKSFAYCPLSAQPDY</sequence>
<dbReference type="AlphaFoldDB" id="A0A401ZKY1"/>
<proteinExistence type="predicted"/>
<organism evidence="1 2">
    <name type="scientific">Dictyobacter aurantiacus</name>
    <dbReference type="NCBI Taxonomy" id="1936993"/>
    <lineage>
        <taxon>Bacteria</taxon>
        <taxon>Bacillati</taxon>
        <taxon>Chloroflexota</taxon>
        <taxon>Ktedonobacteria</taxon>
        <taxon>Ktedonobacterales</taxon>
        <taxon>Dictyobacteraceae</taxon>
        <taxon>Dictyobacter</taxon>
    </lineage>
</organism>
<protein>
    <submittedName>
        <fullName evidence="1">Uncharacterized protein</fullName>
    </submittedName>
</protein>
<dbReference type="EMBL" id="BIFQ01000001">
    <property type="protein sequence ID" value="GCE07506.1"/>
    <property type="molecule type" value="Genomic_DNA"/>
</dbReference>
<evidence type="ECO:0000313" key="1">
    <source>
        <dbReference type="EMBL" id="GCE07506.1"/>
    </source>
</evidence>
<name>A0A401ZKY1_9CHLR</name>
<reference evidence="2" key="1">
    <citation type="submission" date="2018-12" db="EMBL/GenBank/DDBJ databases">
        <title>Tengunoibacter tsumagoiensis gen. nov., sp. nov., Dictyobacter kobayashii sp. nov., D. alpinus sp. nov., and D. joshuensis sp. nov. and description of Dictyobacteraceae fam. nov. within the order Ktedonobacterales isolated from Tengu-no-mugimeshi.</title>
        <authorList>
            <person name="Wang C.M."/>
            <person name="Zheng Y."/>
            <person name="Sakai Y."/>
            <person name="Toyoda A."/>
            <person name="Minakuchi Y."/>
            <person name="Abe K."/>
            <person name="Yokota A."/>
            <person name="Yabe S."/>
        </authorList>
    </citation>
    <scope>NUCLEOTIDE SEQUENCE [LARGE SCALE GENOMIC DNA]</scope>
    <source>
        <strain evidence="2">S-27</strain>
    </source>
</reference>
<evidence type="ECO:0000313" key="2">
    <source>
        <dbReference type="Proteomes" id="UP000287224"/>
    </source>
</evidence>